<sequence>MIKGAKRSRFENEGGEGERPEAYTKTSLEEILLSEFRVSGEGDFILEGRSHGDPFEILNFVADGYGFGLGATRTRVILNFVADRYGFGLGPFLLPLTVLNQAQIPI</sequence>
<dbReference type="EMBL" id="JACGWO010000005">
    <property type="protein sequence ID" value="KAK4426193.1"/>
    <property type="molecule type" value="Genomic_DNA"/>
</dbReference>
<feature type="compositionally biased region" description="Basic and acidic residues" evidence="1">
    <location>
        <begin position="8"/>
        <end position="22"/>
    </location>
</feature>
<name>A0AAE1YAP3_9LAMI</name>
<dbReference type="Proteomes" id="UP001293254">
    <property type="component" value="Unassembled WGS sequence"/>
</dbReference>
<evidence type="ECO:0000313" key="3">
    <source>
        <dbReference type="Proteomes" id="UP001293254"/>
    </source>
</evidence>
<evidence type="ECO:0000256" key="1">
    <source>
        <dbReference type="SAM" id="MobiDB-lite"/>
    </source>
</evidence>
<reference evidence="2" key="2">
    <citation type="journal article" date="2024" name="Plant">
        <title>Genomic evolution and insights into agronomic trait innovations of Sesamum species.</title>
        <authorList>
            <person name="Miao H."/>
            <person name="Wang L."/>
            <person name="Qu L."/>
            <person name="Liu H."/>
            <person name="Sun Y."/>
            <person name="Le M."/>
            <person name="Wang Q."/>
            <person name="Wei S."/>
            <person name="Zheng Y."/>
            <person name="Lin W."/>
            <person name="Duan Y."/>
            <person name="Cao H."/>
            <person name="Xiong S."/>
            <person name="Wang X."/>
            <person name="Wei L."/>
            <person name="Li C."/>
            <person name="Ma Q."/>
            <person name="Ju M."/>
            <person name="Zhao R."/>
            <person name="Li G."/>
            <person name="Mu C."/>
            <person name="Tian Q."/>
            <person name="Mei H."/>
            <person name="Zhang T."/>
            <person name="Gao T."/>
            <person name="Zhang H."/>
        </authorList>
    </citation>
    <scope>NUCLEOTIDE SEQUENCE</scope>
    <source>
        <tissue evidence="2">Leaf</tissue>
    </source>
</reference>
<organism evidence="2 3">
    <name type="scientific">Sesamum alatum</name>
    <dbReference type="NCBI Taxonomy" id="300844"/>
    <lineage>
        <taxon>Eukaryota</taxon>
        <taxon>Viridiplantae</taxon>
        <taxon>Streptophyta</taxon>
        <taxon>Embryophyta</taxon>
        <taxon>Tracheophyta</taxon>
        <taxon>Spermatophyta</taxon>
        <taxon>Magnoliopsida</taxon>
        <taxon>eudicotyledons</taxon>
        <taxon>Gunneridae</taxon>
        <taxon>Pentapetalae</taxon>
        <taxon>asterids</taxon>
        <taxon>lamiids</taxon>
        <taxon>Lamiales</taxon>
        <taxon>Pedaliaceae</taxon>
        <taxon>Sesamum</taxon>
    </lineage>
</organism>
<accession>A0AAE1YAP3</accession>
<comment type="caution">
    <text evidence="2">The sequence shown here is derived from an EMBL/GenBank/DDBJ whole genome shotgun (WGS) entry which is preliminary data.</text>
</comment>
<evidence type="ECO:0000313" key="2">
    <source>
        <dbReference type="EMBL" id="KAK4426193.1"/>
    </source>
</evidence>
<gene>
    <name evidence="2" type="ORF">Salat_1387800</name>
</gene>
<proteinExistence type="predicted"/>
<keyword evidence="3" id="KW-1185">Reference proteome</keyword>
<reference evidence="2" key="1">
    <citation type="submission" date="2020-06" db="EMBL/GenBank/DDBJ databases">
        <authorList>
            <person name="Li T."/>
            <person name="Hu X."/>
            <person name="Zhang T."/>
            <person name="Song X."/>
            <person name="Zhang H."/>
            <person name="Dai N."/>
            <person name="Sheng W."/>
            <person name="Hou X."/>
            <person name="Wei L."/>
        </authorList>
    </citation>
    <scope>NUCLEOTIDE SEQUENCE</scope>
    <source>
        <strain evidence="2">3651</strain>
        <tissue evidence="2">Leaf</tissue>
    </source>
</reference>
<dbReference type="AlphaFoldDB" id="A0AAE1YAP3"/>
<protein>
    <submittedName>
        <fullName evidence="2">Uncharacterized protein</fullName>
    </submittedName>
</protein>
<feature type="region of interest" description="Disordered" evidence="1">
    <location>
        <begin position="1"/>
        <end position="22"/>
    </location>
</feature>